<keyword evidence="8 11" id="KW-1133">Transmembrane helix</keyword>
<dbReference type="Proteomes" id="UP001385892">
    <property type="component" value="Unassembled WGS sequence"/>
</dbReference>
<feature type="transmembrane region" description="Helical" evidence="11">
    <location>
        <begin position="197"/>
        <end position="218"/>
    </location>
</feature>
<sequence>MSRELRSTAVSPDAPPQQRNGWVHLVLCVITAACVLPLIWIVLTAFMSRATAQSVPPQWIFTPTLDAFRTLIQDYGLLRNLFNTTVIAAASTFLSVTIGMFCAYALARFDFVGKEDVSFWILTNRMMPAVAVILPVFLIFQTLKLLDSYVGLIILYTAMQLPFVVWMLKGYFEDIPRELEEIALVDGDTWFGAFRRVVLPVMAPAITATAIFVLILSWNEYAFALYLSGTQTKTLPVSVVTFAVQTAAASWDILGAACLVISTPILLFVIAVQKQFIKGLSMGMVR</sequence>
<keyword evidence="6" id="KW-0762">Sugar transport</keyword>
<proteinExistence type="inferred from homology"/>
<feature type="transmembrane region" description="Helical" evidence="11">
    <location>
        <begin position="149"/>
        <end position="168"/>
    </location>
</feature>
<gene>
    <name evidence="13" type="ORF">WKW82_02920</name>
</gene>
<comment type="subcellular location">
    <subcellularLocation>
        <location evidence="2 11">Cell membrane</location>
        <topology evidence="2 11">Multi-pass membrane protein</topology>
    </subcellularLocation>
</comment>
<evidence type="ECO:0000256" key="9">
    <source>
        <dbReference type="ARBA" id="ARBA00023136"/>
    </source>
</evidence>
<dbReference type="PANTHER" id="PTHR32243:SF50">
    <property type="entry name" value="MALTOSE_MALTODEXTRIN TRANSPORT SYSTEM PERMEASE PROTEIN MALG"/>
    <property type="match status" value="1"/>
</dbReference>
<evidence type="ECO:0000256" key="2">
    <source>
        <dbReference type="ARBA" id="ARBA00004651"/>
    </source>
</evidence>
<evidence type="ECO:0000256" key="10">
    <source>
        <dbReference type="ARBA" id="ARBA00041109"/>
    </source>
</evidence>
<evidence type="ECO:0000256" key="5">
    <source>
        <dbReference type="ARBA" id="ARBA00022475"/>
    </source>
</evidence>
<dbReference type="RefSeq" id="WP_340340740.1">
    <property type="nucleotide sequence ID" value="NZ_JBBKZT010000001.1"/>
</dbReference>
<organism evidence="13 14">
    <name type="scientific">Variovorax rhizosphaerae</name>
    <dbReference type="NCBI Taxonomy" id="1836200"/>
    <lineage>
        <taxon>Bacteria</taxon>
        <taxon>Pseudomonadati</taxon>
        <taxon>Pseudomonadota</taxon>
        <taxon>Betaproteobacteria</taxon>
        <taxon>Burkholderiales</taxon>
        <taxon>Comamonadaceae</taxon>
        <taxon>Variovorax</taxon>
    </lineage>
</organism>
<dbReference type="InterPro" id="IPR000515">
    <property type="entry name" value="MetI-like"/>
</dbReference>
<evidence type="ECO:0000256" key="8">
    <source>
        <dbReference type="ARBA" id="ARBA00022989"/>
    </source>
</evidence>
<evidence type="ECO:0000313" key="13">
    <source>
        <dbReference type="EMBL" id="MEJ8845582.1"/>
    </source>
</evidence>
<evidence type="ECO:0000256" key="6">
    <source>
        <dbReference type="ARBA" id="ARBA00022597"/>
    </source>
</evidence>
<evidence type="ECO:0000256" key="11">
    <source>
        <dbReference type="RuleBase" id="RU363032"/>
    </source>
</evidence>
<evidence type="ECO:0000256" key="3">
    <source>
        <dbReference type="ARBA" id="ARBA00009047"/>
    </source>
</evidence>
<dbReference type="InterPro" id="IPR050901">
    <property type="entry name" value="BP-dep_ABC_trans_perm"/>
</dbReference>
<dbReference type="SUPFAM" id="SSF161098">
    <property type="entry name" value="MetI-like"/>
    <property type="match status" value="1"/>
</dbReference>
<evidence type="ECO:0000259" key="12">
    <source>
        <dbReference type="PROSITE" id="PS50928"/>
    </source>
</evidence>
<evidence type="ECO:0000256" key="4">
    <source>
        <dbReference type="ARBA" id="ARBA00022448"/>
    </source>
</evidence>
<dbReference type="PANTHER" id="PTHR32243">
    <property type="entry name" value="MALTOSE TRANSPORT SYSTEM PERMEASE-RELATED"/>
    <property type="match status" value="1"/>
</dbReference>
<name>A0ABU8WDK6_9BURK</name>
<dbReference type="EMBL" id="JBBKZT010000001">
    <property type="protein sequence ID" value="MEJ8845582.1"/>
    <property type="molecule type" value="Genomic_DNA"/>
</dbReference>
<keyword evidence="4 11" id="KW-0813">Transport</keyword>
<protein>
    <recommendedName>
        <fullName evidence="10">Maltose/maltodextrin transport system permease protein MalG</fullName>
    </recommendedName>
</protein>
<feature type="transmembrane region" description="Helical" evidence="11">
    <location>
        <begin position="21"/>
        <end position="47"/>
    </location>
</feature>
<feature type="transmembrane region" description="Helical" evidence="11">
    <location>
        <begin position="253"/>
        <end position="272"/>
    </location>
</feature>
<reference evidence="13 14" key="1">
    <citation type="submission" date="2024-03" db="EMBL/GenBank/DDBJ databases">
        <title>Novel species of the genus Variovorax.</title>
        <authorList>
            <person name="Liu Q."/>
            <person name="Xin Y.-H."/>
        </authorList>
    </citation>
    <scope>NUCLEOTIDE SEQUENCE [LARGE SCALE GENOMIC DNA]</scope>
    <source>
        <strain evidence="13 14">KACC 18900</strain>
    </source>
</reference>
<accession>A0ABU8WDK6</accession>
<keyword evidence="14" id="KW-1185">Reference proteome</keyword>
<comment type="similarity">
    <text evidence="3">Belongs to the binding-protein-dependent transport system permease family. MalFG subfamily.</text>
</comment>
<dbReference type="CDD" id="cd06261">
    <property type="entry name" value="TM_PBP2"/>
    <property type="match status" value="1"/>
</dbReference>
<keyword evidence="5" id="KW-1003">Cell membrane</keyword>
<dbReference type="PROSITE" id="PS50928">
    <property type="entry name" value="ABC_TM1"/>
    <property type="match status" value="1"/>
</dbReference>
<keyword evidence="9 11" id="KW-0472">Membrane</keyword>
<evidence type="ECO:0000313" key="14">
    <source>
        <dbReference type="Proteomes" id="UP001385892"/>
    </source>
</evidence>
<evidence type="ECO:0000256" key="7">
    <source>
        <dbReference type="ARBA" id="ARBA00022692"/>
    </source>
</evidence>
<dbReference type="Gene3D" id="1.10.3720.10">
    <property type="entry name" value="MetI-like"/>
    <property type="match status" value="1"/>
</dbReference>
<dbReference type="PROSITE" id="PS51257">
    <property type="entry name" value="PROKAR_LIPOPROTEIN"/>
    <property type="match status" value="1"/>
</dbReference>
<dbReference type="Pfam" id="PF00528">
    <property type="entry name" value="BPD_transp_1"/>
    <property type="match status" value="1"/>
</dbReference>
<keyword evidence="7 11" id="KW-0812">Transmembrane</keyword>
<feature type="domain" description="ABC transmembrane type-1" evidence="12">
    <location>
        <begin position="81"/>
        <end position="272"/>
    </location>
</feature>
<comment type="caution">
    <text evidence="13">The sequence shown here is derived from an EMBL/GenBank/DDBJ whole genome shotgun (WGS) entry which is preliminary data.</text>
</comment>
<evidence type="ECO:0000256" key="1">
    <source>
        <dbReference type="ARBA" id="ARBA00002264"/>
    </source>
</evidence>
<dbReference type="InterPro" id="IPR035906">
    <property type="entry name" value="MetI-like_sf"/>
</dbReference>
<feature type="transmembrane region" description="Helical" evidence="11">
    <location>
        <begin position="86"/>
        <end position="107"/>
    </location>
</feature>
<comment type="function">
    <text evidence="1">Part of the ABC transporter complex MalEFGK involved in maltose/maltodextrin import. Probably responsible for the translocation of the substrate across the membrane.</text>
</comment>
<feature type="transmembrane region" description="Helical" evidence="11">
    <location>
        <begin position="119"/>
        <end position="143"/>
    </location>
</feature>